<name>A0A8S4BBA3_9TELE</name>
<dbReference type="GO" id="GO:0048237">
    <property type="term" value="C:rough endoplasmic reticulum lumen"/>
    <property type="evidence" value="ECO:0007669"/>
    <property type="project" value="TreeGrafter"/>
</dbReference>
<feature type="compositionally biased region" description="Low complexity" evidence="1">
    <location>
        <begin position="11"/>
        <end position="54"/>
    </location>
</feature>
<dbReference type="GO" id="GO:0005768">
    <property type="term" value="C:endosome"/>
    <property type="evidence" value="ECO:0007669"/>
    <property type="project" value="TreeGrafter"/>
</dbReference>
<comment type="caution">
    <text evidence="3">The sequence shown here is derived from an EMBL/GenBank/DDBJ whole genome shotgun (WGS) entry which is preliminary data.</text>
</comment>
<dbReference type="GO" id="GO:0010916">
    <property type="term" value="P:negative regulation of very-low-density lipoprotein particle clearance"/>
    <property type="evidence" value="ECO:0007669"/>
    <property type="project" value="TreeGrafter"/>
</dbReference>
<dbReference type="GO" id="GO:0050750">
    <property type="term" value="F:low-density lipoprotein particle receptor binding"/>
    <property type="evidence" value="ECO:0007669"/>
    <property type="project" value="InterPro"/>
</dbReference>
<dbReference type="GO" id="GO:0005886">
    <property type="term" value="C:plasma membrane"/>
    <property type="evidence" value="ECO:0007669"/>
    <property type="project" value="TreeGrafter"/>
</dbReference>
<dbReference type="Pfam" id="PF06401">
    <property type="entry name" value="Alpha-2-MRAP_C"/>
    <property type="match status" value="1"/>
</dbReference>
<dbReference type="InterPro" id="IPR010483">
    <property type="entry name" value="Alpha_2_MRAP_C"/>
</dbReference>
<feature type="compositionally biased region" description="Basic and acidic residues" evidence="1">
    <location>
        <begin position="1"/>
        <end position="10"/>
    </location>
</feature>
<dbReference type="InterPro" id="IPR036744">
    <property type="entry name" value="RAP_sf"/>
</dbReference>
<protein>
    <submittedName>
        <fullName evidence="3">(Atlantic silverside) hypothetical protein</fullName>
    </submittedName>
</protein>
<feature type="region of interest" description="Disordered" evidence="1">
    <location>
        <begin position="1"/>
        <end position="68"/>
    </location>
</feature>
<keyword evidence="4" id="KW-1185">Reference proteome</keyword>
<gene>
    <name evidence="3" type="ORF">MMEN_LOCUS12730</name>
</gene>
<dbReference type="GO" id="GO:0035473">
    <property type="term" value="F:lipase binding"/>
    <property type="evidence" value="ECO:0007669"/>
    <property type="project" value="TreeGrafter"/>
</dbReference>
<dbReference type="GO" id="GO:0005801">
    <property type="term" value="C:cis-Golgi network"/>
    <property type="evidence" value="ECO:0007669"/>
    <property type="project" value="TreeGrafter"/>
</dbReference>
<dbReference type="InterPro" id="IPR038003">
    <property type="entry name" value="A2-macroglobuin_RAP"/>
</dbReference>
<sequence length="135" mass="15470">METSDLEKRLSSLSRCSLASSASTYSWTTSVAGDDRSLSSSSSSQSDASYGSRRPFWAEPPARPQHLSHYQEQLELSHQKLQHVETLGDEEHIRRNQQKYDSLAEKTREMGYKMKKHMQDLSNKISRQGLQHNEL</sequence>
<dbReference type="GO" id="GO:0008201">
    <property type="term" value="F:heparin binding"/>
    <property type="evidence" value="ECO:0007669"/>
    <property type="project" value="InterPro"/>
</dbReference>
<dbReference type="PANTHER" id="PTHR16560">
    <property type="entry name" value="ALPHA-2-MACROGLOBULIN RECEPTOR-ASSOCIATED PROTEIN"/>
    <property type="match status" value="1"/>
</dbReference>
<dbReference type="GO" id="GO:0002091">
    <property type="term" value="P:negative regulation of receptor internalization"/>
    <property type="evidence" value="ECO:0007669"/>
    <property type="project" value="TreeGrafter"/>
</dbReference>
<evidence type="ECO:0000256" key="1">
    <source>
        <dbReference type="SAM" id="MobiDB-lite"/>
    </source>
</evidence>
<dbReference type="Gene3D" id="1.20.81.10">
    <property type="entry name" value="RAP domain"/>
    <property type="match status" value="1"/>
</dbReference>
<dbReference type="Proteomes" id="UP000677803">
    <property type="component" value="Unassembled WGS sequence"/>
</dbReference>
<proteinExistence type="predicted"/>
<organism evidence="3 4">
    <name type="scientific">Menidia menidia</name>
    <name type="common">Atlantic silverside</name>
    <dbReference type="NCBI Taxonomy" id="238744"/>
    <lineage>
        <taxon>Eukaryota</taxon>
        <taxon>Metazoa</taxon>
        <taxon>Chordata</taxon>
        <taxon>Craniata</taxon>
        <taxon>Vertebrata</taxon>
        <taxon>Euteleostomi</taxon>
        <taxon>Actinopterygii</taxon>
        <taxon>Neopterygii</taxon>
        <taxon>Teleostei</taxon>
        <taxon>Neoteleostei</taxon>
        <taxon>Acanthomorphata</taxon>
        <taxon>Ovalentaria</taxon>
        <taxon>Atherinomorphae</taxon>
        <taxon>Atheriniformes</taxon>
        <taxon>Atherinopsidae</taxon>
        <taxon>Menidiinae</taxon>
        <taxon>Menidia</taxon>
    </lineage>
</organism>
<evidence type="ECO:0000313" key="4">
    <source>
        <dbReference type="Proteomes" id="UP000677803"/>
    </source>
</evidence>
<evidence type="ECO:0000313" key="3">
    <source>
        <dbReference type="EMBL" id="CAG5929097.1"/>
    </source>
</evidence>
<dbReference type="AlphaFoldDB" id="A0A8S4BBA3"/>
<dbReference type="EMBL" id="CAJRST010013335">
    <property type="protein sequence ID" value="CAG5929097.1"/>
    <property type="molecule type" value="Genomic_DNA"/>
</dbReference>
<dbReference type="OrthoDB" id="5817428at2759"/>
<reference evidence="3" key="1">
    <citation type="submission" date="2021-05" db="EMBL/GenBank/DDBJ databases">
        <authorList>
            <person name="Tigano A."/>
        </authorList>
    </citation>
    <scope>NUCLEOTIDE SEQUENCE</scope>
</reference>
<dbReference type="PANTHER" id="PTHR16560:SF2">
    <property type="entry name" value="ALPHA-2-MACROGLOBULIN RECEPTOR-ASSOCIATED PROTEIN"/>
    <property type="match status" value="1"/>
</dbReference>
<dbReference type="GO" id="GO:0005793">
    <property type="term" value="C:endoplasmic reticulum-Golgi intermediate compartment"/>
    <property type="evidence" value="ECO:0007669"/>
    <property type="project" value="TreeGrafter"/>
</dbReference>
<dbReference type="GO" id="GO:0070326">
    <property type="term" value="F:very-low-density lipoprotein particle receptor binding"/>
    <property type="evidence" value="ECO:0007669"/>
    <property type="project" value="TreeGrafter"/>
</dbReference>
<dbReference type="GO" id="GO:0048019">
    <property type="term" value="F:receptor antagonist activity"/>
    <property type="evidence" value="ECO:0007669"/>
    <property type="project" value="InterPro"/>
</dbReference>
<feature type="domain" description="Alpha-2-macroglobulin RAP C-terminal" evidence="2">
    <location>
        <begin position="65"/>
        <end position="135"/>
    </location>
</feature>
<dbReference type="SUPFAM" id="SSF47045">
    <property type="entry name" value="RAP domain-like"/>
    <property type="match status" value="1"/>
</dbReference>
<accession>A0A8S4BBA3</accession>
<evidence type="ECO:0000259" key="2">
    <source>
        <dbReference type="Pfam" id="PF06401"/>
    </source>
</evidence>